<dbReference type="AlphaFoldDB" id="A0A1H0TVY0"/>
<feature type="transmembrane region" description="Helical" evidence="1">
    <location>
        <begin position="74"/>
        <end position="94"/>
    </location>
</feature>
<feature type="transmembrane region" description="Helical" evidence="1">
    <location>
        <begin position="100"/>
        <end position="120"/>
    </location>
</feature>
<feature type="transmembrane region" description="Helical" evidence="1">
    <location>
        <begin position="48"/>
        <end position="67"/>
    </location>
</feature>
<evidence type="ECO:0000313" key="3">
    <source>
        <dbReference type="Proteomes" id="UP000199651"/>
    </source>
</evidence>
<dbReference type="EMBL" id="FNJB01000010">
    <property type="protein sequence ID" value="SDP58119.1"/>
    <property type="molecule type" value="Genomic_DNA"/>
</dbReference>
<keyword evidence="3" id="KW-1185">Reference proteome</keyword>
<dbReference type="STRING" id="504798.SAMN05421871_110228"/>
<evidence type="ECO:0000256" key="1">
    <source>
        <dbReference type="SAM" id="Phobius"/>
    </source>
</evidence>
<reference evidence="3" key="1">
    <citation type="submission" date="2016-10" db="EMBL/GenBank/DDBJ databases">
        <authorList>
            <person name="Varghese N."/>
            <person name="Submissions S."/>
        </authorList>
    </citation>
    <scope>NUCLEOTIDE SEQUENCE [LARGE SCALE GENOMIC DNA]</scope>
    <source>
        <strain evidence="3">IBRC-M 10655</strain>
    </source>
</reference>
<dbReference type="Pfam" id="PF14087">
    <property type="entry name" value="DUF4267"/>
    <property type="match status" value="1"/>
</dbReference>
<keyword evidence="1" id="KW-0812">Transmembrane</keyword>
<dbReference type="RefSeq" id="WP_091381190.1">
    <property type="nucleotide sequence ID" value="NZ_FNDV01000010.1"/>
</dbReference>
<gene>
    <name evidence="2" type="ORF">SAMN05192558_110228</name>
</gene>
<dbReference type="InterPro" id="IPR025363">
    <property type="entry name" value="DUF4267"/>
</dbReference>
<evidence type="ECO:0000313" key="2">
    <source>
        <dbReference type="EMBL" id="SDP58119.1"/>
    </source>
</evidence>
<keyword evidence="1" id="KW-0472">Membrane</keyword>
<accession>A0A1H0TVY0</accession>
<sequence length="137" mass="13748">MTSTKLANGLAILLALAIIGIGLGYLIAPHSLASGFGLPAWPQDTGFLAVKGIRDIMSGLVVLALLAAGQRRALAIALAVVAVVPAGDMVIVLSHSGSPGTAFGVHGATAALVLATAFLIHNQYRGRTETVVAPATS</sequence>
<feature type="transmembrane region" description="Helical" evidence="1">
    <location>
        <begin position="7"/>
        <end position="28"/>
    </location>
</feature>
<dbReference type="OrthoDB" id="119790at2"/>
<keyword evidence="1" id="KW-1133">Transmembrane helix</keyword>
<proteinExistence type="predicted"/>
<protein>
    <recommendedName>
        <fullName evidence="4">DUF4267 domain-containing protein</fullName>
    </recommendedName>
</protein>
<evidence type="ECO:0008006" key="4">
    <source>
        <dbReference type="Google" id="ProtNLM"/>
    </source>
</evidence>
<dbReference type="Proteomes" id="UP000199651">
    <property type="component" value="Unassembled WGS sequence"/>
</dbReference>
<organism evidence="2 3">
    <name type="scientific">Actinokineospora alba</name>
    <dbReference type="NCBI Taxonomy" id="504798"/>
    <lineage>
        <taxon>Bacteria</taxon>
        <taxon>Bacillati</taxon>
        <taxon>Actinomycetota</taxon>
        <taxon>Actinomycetes</taxon>
        <taxon>Pseudonocardiales</taxon>
        <taxon>Pseudonocardiaceae</taxon>
        <taxon>Actinokineospora</taxon>
    </lineage>
</organism>
<name>A0A1H0TVY0_9PSEU</name>